<evidence type="ECO:0000256" key="4">
    <source>
        <dbReference type="ARBA" id="ARBA00023128"/>
    </source>
</evidence>
<accession>A0A0B7AB66</accession>
<keyword evidence="5" id="KW-0687">Ribonucleoprotein</keyword>
<dbReference type="Gene3D" id="3.30.70.600">
    <property type="entry name" value="Ribosomal protein S10 domain"/>
    <property type="match status" value="1"/>
</dbReference>
<dbReference type="PANTHER" id="PTHR13334:SF4">
    <property type="entry name" value="SMALL RIBOSOMAL SUBUNIT PROTEIN US10M"/>
    <property type="match status" value="1"/>
</dbReference>
<evidence type="ECO:0000256" key="7">
    <source>
        <dbReference type="ARBA" id="ARBA00035544"/>
    </source>
</evidence>
<dbReference type="SMART" id="SM01403">
    <property type="entry name" value="Ribosomal_S10"/>
    <property type="match status" value="1"/>
</dbReference>
<evidence type="ECO:0000313" key="10">
    <source>
        <dbReference type="EMBL" id="CEK77215.1"/>
    </source>
</evidence>
<sequence length="257" mass="28909">VFNMAMTIVRSSVLASQMQILSKSLLCNCTNLKLKCLQPAYMLSSMVQTKPAGKKDELYRMITIEVKGHDNEVLNSYQQFTAMAAQELDVNVVRIFEPPMVIARMSLMKSVFVHKKHFHQYEMRTRYRVFHIKNITGSTANTFLEYIQRNLPEGVAMKVTKQQIEKFPEHIKPPSSTALSAGVANLGAEKAANYTESVTSVKEEIAAESNDTLIEKIAESTKRNDSVKEKIEESTKSDASVKDATTLSKSKRPKKPK</sequence>
<proteinExistence type="inferred from homology"/>
<feature type="domain" description="Small ribosomal subunit protein uS10" evidence="9">
    <location>
        <begin position="63"/>
        <end position="160"/>
    </location>
</feature>
<dbReference type="SUPFAM" id="SSF54999">
    <property type="entry name" value="Ribosomal protein S10"/>
    <property type="match status" value="1"/>
</dbReference>
<evidence type="ECO:0000256" key="6">
    <source>
        <dbReference type="ARBA" id="ARBA00035261"/>
    </source>
</evidence>
<comment type="subcellular location">
    <subcellularLocation>
        <location evidence="1">Mitochondrion</location>
    </subcellularLocation>
</comment>
<evidence type="ECO:0000256" key="3">
    <source>
        <dbReference type="ARBA" id="ARBA00022980"/>
    </source>
</evidence>
<feature type="compositionally biased region" description="Basic and acidic residues" evidence="8">
    <location>
        <begin position="217"/>
        <end position="241"/>
    </location>
</feature>
<dbReference type="Pfam" id="PF00338">
    <property type="entry name" value="Ribosomal_S10"/>
    <property type="match status" value="1"/>
</dbReference>
<feature type="non-terminal residue" evidence="10">
    <location>
        <position position="1"/>
    </location>
</feature>
<dbReference type="InterPro" id="IPR027486">
    <property type="entry name" value="Ribosomal_uS10_dom"/>
</dbReference>
<keyword evidence="4" id="KW-0496">Mitochondrion</keyword>
<protein>
    <recommendedName>
        <fullName evidence="6">Small ribosomal subunit protein uS10m</fullName>
    </recommendedName>
    <alternativeName>
        <fullName evidence="7">28S ribosomal protein S10, mitochondrial</fullName>
    </alternativeName>
</protein>
<organism evidence="10">
    <name type="scientific">Arion vulgaris</name>
    <dbReference type="NCBI Taxonomy" id="1028688"/>
    <lineage>
        <taxon>Eukaryota</taxon>
        <taxon>Metazoa</taxon>
        <taxon>Spiralia</taxon>
        <taxon>Lophotrochozoa</taxon>
        <taxon>Mollusca</taxon>
        <taxon>Gastropoda</taxon>
        <taxon>Heterobranchia</taxon>
        <taxon>Euthyneura</taxon>
        <taxon>Panpulmonata</taxon>
        <taxon>Eupulmonata</taxon>
        <taxon>Stylommatophora</taxon>
        <taxon>Helicina</taxon>
        <taxon>Arionoidea</taxon>
        <taxon>Arionidae</taxon>
        <taxon>Arion</taxon>
    </lineage>
</organism>
<evidence type="ECO:0000256" key="8">
    <source>
        <dbReference type="SAM" id="MobiDB-lite"/>
    </source>
</evidence>
<evidence type="ECO:0000256" key="2">
    <source>
        <dbReference type="ARBA" id="ARBA00007102"/>
    </source>
</evidence>
<dbReference type="PANTHER" id="PTHR13334">
    <property type="entry name" value="MITOCHONDRIAL 28S RIBOSOMAL PROTEIN S10"/>
    <property type="match status" value="1"/>
</dbReference>
<reference evidence="10" key="1">
    <citation type="submission" date="2014-12" db="EMBL/GenBank/DDBJ databases">
        <title>Insight into the proteome of Arion vulgaris.</title>
        <authorList>
            <person name="Aradska J."/>
            <person name="Bulat T."/>
            <person name="Smidak R."/>
            <person name="Sarate P."/>
            <person name="Gangsoo J."/>
            <person name="Sialana F."/>
            <person name="Bilban M."/>
            <person name="Lubec G."/>
        </authorList>
    </citation>
    <scope>NUCLEOTIDE SEQUENCE</scope>
    <source>
        <tissue evidence="10">Skin</tissue>
    </source>
</reference>
<name>A0A0B7AB66_9EUPU</name>
<comment type="similarity">
    <text evidence="2">Belongs to the universal ribosomal protein uS10 family.</text>
</comment>
<dbReference type="InterPro" id="IPR040055">
    <property type="entry name" value="Ribosomal_uS10m"/>
</dbReference>
<gene>
    <name evidence="10" type="primary">ORF103514</name>
</gene>
<dbReference type="InterPro" id="IPR036838">
    <property type="entry name" value="Ribosomal_uS10_dom_sf"/>
</dbReference>
<evidence type="ECO:0000259" key="9">
    <source>
        <dbReference type="SMART" id="SM01403"/>
    </source>
</evidence>
<dbReference type="EMBL" id="HACG01030350">
    <property type="protein sequence ID" value="CEK77215.1"/>
    <property type="molecule type" value="Transcribed_RNA"/>
</dbReference>
<dbReference type="AlphaFoldDB" id="A0A0B7AB66"/>
<dbReference type="GO" id="GO:0005763">
    <property type="term" value="C:mitochondrial small ribosomal subunit"/>
    <property type="evidence" value="ECO:0007669"/>
    <property type="project" value="InterPro"/>
</dbReference>
<evidence type="ECO:0000256" key="1">
    <source>
        <dbReference type="ARBA" id="ARBA00004173"/>
    </source>
</evidence>
<keyword evidence="3" id="KW-0689">Ribosomal protein</keyword>
<feature type="region of interest" description="Disordered" evidence="8">
    <location>
        <begin position="217"/>
        <end position="257"/>
    </location>
</feature>
<evidence type="ECO:0000256" key="5">
    <source>
        <dbReference type="ARBA" id="ARBA00023274"/>
    </source>
</evidence>